<gene>
    <name evidence="1" type="ORF">IAA06_02130</name>
</gene>
<sequence>MIAEDTSRKYHFLEKAGMDMDSLKELSALQGQKNTSVSQIRILRKFRYELLDDIHKKQQYLDTVDYLIHELKEKGEKNL</sequence>
<dbReference type="Proteomes" id="UP000823842">
    <property type="component" value="Unassembled WGS sequence"/>
</dbReference>
<evidence type="ECO:0000313" key="2">
    <source>
        <dbReference type="Proteomes" id="UP000823842"/>
    </source>
</evidence>
<dbReference type="EMBL" id="DWYZ01000052">
    <property type="protein sequence ID" value="HJB27573.1"/>
    <property type="molecule type" value="Genomic_DNA"/>
</dbReference>
<name>A0A9D2LRX3_9FIRM</name>
<protein>
    <submittedName>
        <fullName evidence="1">Uncharacterized protein</fullName>
    </submittedName>
</protein>
<dbReference type="AlphaFoldDB" id="A0A9D2LRX3"/>
<comment type="caution">
    <text evidence="1">The sequence shown here is derived from an EMBL/GenBank/DDBJ whole genome shotgun (WGS) entry which is preliminary data.</text>
</comment>
<proteinExistence type="predicted"/>
<accession>A0A9D2LRX3</accession>
<reference evidence="1" key="1">
    <citation type="journal article" date="2021" name="PeerJ">
        <title>Extensive microbial diversity within the chicken gut microbiome revealed by metagenomics and culture.</title>
        <authorList>
            <person name="Gilroy R."/>
            <person name="Ravi A."/>
            <person name="Getino M."/>
            <person name="Pursley I."/>
            <person name="Horton D.L."/>
            <person name="Alikhan N.F."/>
            <person name="Baker D."/>
            <person name="Gharbi K."/>
            <person name="Hall N."/>
            <person name="Watson M."/>
            <person name="Adriaenssens E.M."/>
            <person name="Foster-Nyarko E."/>
            <person name="Jarju S."/>
            <person name="Secka A."/>
            <person name="Antonio M."/>
            <person name="Oren A."/>
            <person name="Chaudhuri R.R."/>
            <person name="La Ragione R."/>
            <person name="Hildebrand F."/>
            <person name="Pallen M.J."/>
        </authorList>
    </citation>
    <scope>NUCLEOTIDE SEQUENCE</scope>
    <source>
        <strain evidence="1">ChiSjej1B19-5720</strain>
    </source>
</reference>
<evidence type="ECO:0000313" key="1">
    <source>
        <dbReference type="EMBL" id="HJB27573.1"/>
    </source>
</evidence>
<organism evidence="1 2">
    <name type="scientific">Candidatus Blautia faecavium</name>
    <dbReference type="NCBI Taxonomy" id="2838487"/>
    <lineage>
        <taxon>Bacteria</taxon>
        <taxon>Bacillati</taxon>
        <taxon>Bacillota</taxon>
        <taxon>Clostridia</taxon>
        <taxon>Lachnospirales</taxon>
        <taxon>Lachnospiraceae</taxon>
        <taxon>Blautia</taxon>
    </lineage>
</organism>
<reference evidence="1" key="2">
    <citation type="submission" date="2021-04" db="EMBL/GenBank/DDBJ databases">
        <authorList>
            <person name="Gilroy R."/>
        </authorList>
    </citation>
    <scope>NUCLEOTIDE SEQUENCE</scope>
    <source>
        <strain evidence="1">ChiSjej1B19-5720</strain>
    </source>
</reference>